<dbReference type="GO" id="GO:0046872">
    <property type="term" value="F:metal ion binding"/>
    <property type="evidence" value="ECO:0007669"/>
    <property type="project" value="UniProtKB-KW"/>
</dbReference>
<dbReference type="NCBIfam" id="NF006000">
    <property type="entry name" value="PRK08130.1"/>
    <property type="match status" value="1"/>
</dbReference>
<comment type="catalytic activity">
    <reaction evidence="11">
        <text>3-dehydro-4-O-phospho-L-erythronate + H(+) = dihydroxyacetone phosphate + CO2</text>
        <dbReference type="Rhea" id="RHEA:52404"/>
        <dbReference type="ChEBI" id="CHEBI:15378"/>
        <dbReference type="ChEBI" id="CHEBI:16526"/>
        <dbReference type="ChEBI" id="CHEBI:57642"/>
        <dbReference type="ChEBI" id="CHEBI:136592"/>
        <dbReference type="EC" id="4.1.1.104"/>
    </reaction>
</comment>
<evidence type="ECO:0000256" key="6">
    <source>
        <dbReference type="ARBA" id="ARBA00023277"/>
    </source>
</evidence>
<evidence type="ECO:0000256" key="5">
    <source>
        <dbReference type="ARBA" id="ARBA00023239"/>
    </source>
</evidence>
<comment type="catalytic activity">
    <reaction evidence="10">
        <text>3-dehydro-4-O-phospho-D-erythronate + H(+) = dihydroxyacetone phosphate + CO2</text>
        <dbReference type="Rhea" id="RHEA:52416"/>
        <dbReference type="ChEBI" id="CHEBI:15378"/>
        <dbReference type="ChEBI" id="CHEBI:16526"/>
        <dbReference type="ChEBI" id="CHEBI:57642"/>
        <dbReference type="ChEBI" id="CHEBI:136593"/>
        <dbReference type="EC" id="4.1.1.104"/>
    </reaction>
</comment>
<dbReference type="InterPro" id="IPR036409">
    <property type="entry name" value="Aldolase_II/adducin_N_sf"/>
</dbReference>
<organism evidence="13 14">
    <name type="scientific">Vannielia litorea</name>
    <dbReference type="NCBI Taxonomy" id="1217970"/>
    <lineage>
        <taxon>Bacteria</taxon>
        <taxon>Pseudomonadati</taxon>
        <taxon>Pseudomonadota</taxon>
        <taxon>Alphaproteobacteria</taxon>
        <taxon>Rhodobacterales</taxon>
        <taxon>Paracoccaceae</taxon>
        <taxon>Vannielia</taxon>
    </lineage>
</organism>
<proteinExistence type="inferred from homology"/>
<evidence type="ECO:0000256" key="3">
    <source>
        <dbReference type="ARBA" id="ARBA00022723"/>
    </source>
</evidence>
<dbReference type="PANTHER" id="PTHR22789:SF0">
    <property type="entry name" value="3-OXO-TETRONATE 4-PHOSPHATE DECARBOXYLASE-RELATED"/>
    <property type="match status" value="1"/>
</dbReference>
<dbReference type="FunFam" id="3.40.225.10:FF:000008">
    <property type="entry name" value="Sugar aldolase"/>
    <property type="match status" value="1"/>
</dbReference>
<sequence length="213" mass="23322">MREDERKARDEMAHLCRSLFERGFSVGTAGNVSIRLTDGILMTPTNVRLGDLDPDRISRIDADGTHVAGDRPSKEVFLHQAFYDTRPEAGAVVHLHSTWATALSCLADIDPDNCVPPLTPYVVMRVGKVKRVPYVKPGDPRMGEMIRDLQGRHAAVLLANHGPVVSGKTLFSAVAAAEELEETARLIVALRGMNSRLLTPEEVAELDATFGRI</sequence>
<dbReference type="InterPro" id="IPR001303">
    <property type="entry name" value="Aldolase_II/adducin_N"/>
</dbReference>
<dbReference type="RefSeq" id="WP_074256533.1">
    <property type="nucleotide sequence ID" value="NZ_FSRL01000001.1"/>
</dbReference>
<evidence type="ECO:0000256" key="10">
    <source>
        <dbReference type="ARBA" id="ARBA00047520"/>
    </source>
</evidence>
<keyword evidence="4" id="KW-0862">Zinc</keyword>
<dbReference type="OrthoDB" id="5500703at2"/>
<reference evidence="14" key="1">
    <citation type="submission" date="2016-11" db="EMBL/GenBank/DDBJ databases">
        <authorList>
            <person name="Varghese N."/>
            <person name="Submissions S."/>
        </authorList>
    </citation>
    <scope>NUCLEOTIDE SEQUENCE [LARGE SCALE GENOMIC DNA]</scope>
    <source>
        <strain evidence="14">DSM 29440</strain>
    </source>
</reference>
<dbReference type="SMART" id="SM01007">
    <property type="entry name" value="Aldolase_II"/>
    <property type="match status" value="1"/>
</dbReference>
<evidence type="ECO:0000256" key="8">
    <source>
        <dbReference type="ARBA" id="ARBA00044772"/>
    </source>
</evidence>
<dbReference type="EC" id="4.1.1.104" evidence="8"/>
<evidence type="ECO:0000313" key="14">
    <source>
        <dbReference type="Proteomes" id="UP000184932"/>
    </source>
</evidence>
<dbReference type="NCBIfam" id="NF043034">
    <property type="entry name" value="OxoTetrPhDc"/>
    <property type="match status" value="1"/>
</dbReference>
<keyword evidence="5" id="KW-0456">Lyase</keyword>
<accession>A0A1N6GJ98</accession>
<comment type="function">
    <text evidence="7">Catalyzes the decarboxylation of 3-oxo-tetronate 4-phosphate to dihydroxyacetone phosphate (DHAP) and CO(2).</text>
</comment>
<evidence type="ECO:0000313" key="13">
    <source>
        <dbReference type="EMBL" id="SIO07472.1"/>
    </source>
</evidence>
<dbReference type="SUPFAM" id="SSF53639">
    <property type="entry name" value="AraD/HMP-PK domain-like"/>
    <property type="match status" value="1"/>
</dbReference>
<dbReference type="STRING" id="1217970.SAMN05444002_2527"/>
<dbReference type="Proteomes" id="UP000184932">
    <property type="component" value="Unassembled WGS sequence"/>
</dbReference>
<keyword evidence="14" id="KW-1185">Reference proteome</keyword>
<dbReference type="InterPro" id="IPR050197">
    <property type="entry name" value="Aldolase_class_II_sugar_metab"/>
</dbReference>
<name>A0A1N6GJ98_9RHOB</name>
<dbReference type="Gene3D" id="3.40.225.10">
    <property type="entry name" value="Class II aldolase/adducin N-terminal domain"/>
    <property type="match status" value="1"/>
</dbReference>
<comment type="similarity">
    <text evidence="2">Belongs to the aldolase class II family. AraD/FucA subfamily.</text>
</comment>
<keyword evidence="3" id="KW-0479">Metal-binding</keyword>
<evidence type="ECO:0000256" key="2">
    <source>
        <dbReference type="ARBA" id="ARBA00010037"/>
    </source>
</evidence>
<feature type="domain" description="Class II aldolase/adducin N-terminal" evidence="12">
    <location>
        <begin position="10"/>
        <end position="188"/>
    </location>
</feature>
<dbReference type="AlphaFoldDB" id="A0A1N6GJ98"/>
<dbReference type="EMBL" id="FSRL01000001">
    <property type="protein sequence ID" value="SIO07472.1"/>
    <property type="molecule type" value="Genomic_DNA"/>
</dbReference>
<dbReference type="PANTHER" id="PTHR22789">
    <property type="entry name" value="FUCULOSE PHOSPHATE ALDOLASE"/>
    <property type="match status" value="1"/>
</dbReference>
<dbReference type="GO" id="GO:0005829">
    <property type="term" value="C:cytosol"/>
    <property type="evidence" value="ECO:0007669"/>
    <property type="project" value="TreeGrafter"/>
</dbReference>
<evidence type="ECO:0000256" key="9">
    <source>
        <dbReference type="ARBA" id="ARBA00044803"/>
    </source>
</evidence>
<dbReference type="GO" id="GO:0019323">
    <property type="term" value="P:pentose catabolic process"/>
    <property type="evidence" value="ECO:0007669"/>
    <property type="project" value="InterPro"/>
</dbReference>
<evidence type="ECO:0000256" key="4">
    <source>
        <dbReference type="ARBA" id="ARBA00022833"/>
    </source>
</evidence>
<keyword evidence="6" id="KW-0119">Carbohydrate metabolism</keyword>
<dbReference type="GO" id="GO:0016832">
    <property type="term" value="F:aldehyde-lyase activity"/>
    <property type="evidence" value="ECO:0007669"/>
    <property type="project" value="InterPro"/>
</dbReference>
<comment type="cofactor">
    <cofactor evidence="1">
        <name>Zn(2+)</name>
        <dbReference type="ChEBI" id="CHEBI:29105"/>
    </cofactor>
</comment>
<dbReference type="InterPro" id="IPR050013">
    <property type="entry name" value="OtnC"/>
</dbReference>
<evidence type="ECO:0000259" key="12">
    <source>
        <dbReference type="SMART" id="SM01007"/>
    </source>
</evidence>
<protein>
    <recommendedName>
        <fullName evidence="9">3-oxo-tetronate 4-phosphate decarboxylase</fullName>
        <ecNumber evidence="8">4.1.1.104</ecNumber>
    </recommendedName>
</protein>
<dbReference type="Pfam" id="PF00596">
    <property type="entry name" value="Aldolase_II"/>
    <property type="match status" value="1"/>
</dbReference>
<evidence type="ECO:0000256" key="7">
    <source>
        <dbReference type="ARBA" id="ARBA00044745"/>
    </source>
</evidence>
<evidence type="ECO:0000256" key="11">
    <source>
        <dbReference type="ARBA" id="ARBA00048603"/>
    </source>
</evidence>
<evidence type="ECO:0000256" key="1">
    <source>
        <dbReference type="ARBA" id="ARBA00001947"/>
    </source>
</evidence>
<gene>
    <name evidence="13" type="ORF">SAMN05444002_2527</name>
</gene>